<feature type="compositionally biased region" description="Basic and acidic residues" evidence="1">
    <location>
        <begin position="57"/>
        <end position="79"/>
    </location>
</feature>
<dbReference type="Proteomes" id="UP000639643">
    <property type="component" value="Unassembled WGS sequence"/>
</dbReference>
<evidence type="ECO:0000313" key="2">
    <source>
        <dbReference type="EMBL" id="KAF6824357.1"/>
    </source>
</evidence>
<organism evidence="2 3">
    <name type="scientific">Colletotrichum musicola</name>
    <dbReference type="NCBI Taxonomy" id="2175873"/>
    <lineage>
        <taxon>Eukaryota</taxon>
        <taxon>Fungi</taxon>
        <taxon>Dikarya</taxon>
        <taxon>Ascomycota</taxon>
        <taxon>Pezizomycotina</taxon>
        <taxon>Sordariomycetes</taxon>
        <taxon>Hypocreomycetidae</taxon>
        <taxon>Glomerellales</taxon>
        <taxon>Glomerellaceae</taxon>
        <taxon>Colletotrichum</taxon>
        <taxon>Colletotrichum orchidearum species complex</taxon>
    </lineage>
</organism>
<gene>
    <name evidence="2" type="ORF">CMUS01_10273</name>
</gene>
<reference evidence="2" key="1">
    <citation type="journal article" date="2020" name="Phytopathology">
        <title>Genome Sequence Resources of Colletotrichum truncatum, C. plurivorum, C. musicola, and C. sojae: Four Species Pathogenic to Soybean (Glycine max).</title>
        <authorList>
            <person name="Rogerio F."/>
            <person name="Boufleur T.R."/>
            <person name="Ciampi-Guillardi M."/>
            <person name="Sukno S.A."/>
            <person name="Thon M.R."/>
            <person name="Massola Junior N.S."/>
            <person name="Baroncelli R."/>
        </authorList>
    </citation>
    <scope>NUCLEOTIDE SEQUENCE</scope>
    <source>
        <strain evidence="2">LFN0074</strain>
    </source>
</reference>
<dbReference type="EMBL" id="WIGM01000469">
    <property type="protein sequence ID" value="KAF6824357.1"/>
    <property type="molecule type" value="Genomic_DNA"/>
</dbReference>
<evidence type="ECO:0000256" key="1">
    <source>
        <dbReference type="SAM" id="MobiDB-lite"/>
    </source>
</evidence>
<comment type="caution">
    <text evidence="2">The sequence shown here is derived from an EMBL/GenBank/DDBJ whole genome shotgun (WGS) entry which is preliminary data.</text>
</comment>
<keyword evidence="3" id="KW-1185">Reference proteome</keyword>
<feature type="region of interest" description="Disordered" evidence="1">
    <location>
        <begin position="55"/>
        <end position="105"/>
    </location>
</feature>
<proteinExistence type="predicted"/>
<evidence type="ECO:0000313" key="3">
    <source>
        <dbReference type="Proteomes" id="UP000639643"/>
    </source>
</evidence>
<name>A0A8H6N8K2_9PEZI</name>
<protein>
    <submittedName>
        <fullName evidence="2">Uncharacterized protein</fullName>
    </submittedName>
</protein>
<accession>A0A8H6N8K2</accession>
<dbReference type="AlphaFoldDB" id="A0A8H6N8K2"/>
<sequence length="105" mass="11078">MAATACTSQTQGYSTHLVRDLACKAVEASLRSPSGRLRAPRTKLEAEEACLAVSPRFGDESRGLRRGTIESEGEGKQRGTDQSADHNAGPSGLSPNVRQPLTGVL</sequence>